<dbReference type="InterPro" id="IPR004183">
    <property type="entry name" value="Xdiol_dOase_suB"/>
</dbReference>
<dbReference type="Pfam" id="PF02900">
    <property type="entry name" value="LigB"/>
    <property type="match status" value="1"/>
</dbReference>
<feature type="non-terminal residue" evidence="2">
    <location>
        <position position="1"/>
    </location>
</feature>
<sequence length="172" mass="18921">PFSRTMLLGEKLGQFANSLDKRVLFLASGGMSHHPTRYYPPFGEGETQVMAWQLSGGKDPLSMTSEQWLERLDTMHHEGASMITRGERTALDMRLNEVSDRRFLDVLLESNLSEYLNWDQDLLVQAGGIGSMELQTWIAATAAHLACGGARPSLDVYSVAPEIGIACGIVHA</sequence>
<dbReference type="SUPFAM" id="SSF53213">
    <property type="entry name" value="LigB-like"/>
    <property type="match status" value="1"/>
</dbReference>
<organism evidence="2">
    <name type="scientific">marine metagenome</name>
    <dbReference type="NCBI Taxonomy" id="408172"/>
    <lineage>
        <taxon>unclassified sequences</taxon>
        <taxon>metagenomes</taxon>
        <taxon>ecological metagenomes</taxon>
    </lineage>
</organism>
<dbReference type="EMBL" id="UINC01089357">
    <property type="protein sequence ID" value="SVC40390.1"/>
    <property type="molecule type" value="Genomic_DNA"/>
</dbReference>
<dbReference type="GO" id="GO:0008198">
    <property type="term" value="F:ferrous iron binding"/>
    <property type="evidence" value="ECO:0007669"/>
    <property type="project" value="InterPro"/>
</dbReference>
<feature type="domain" description="Extradiol ring-cleavage dioxygenase class III enzyme subunit B" evidence="1">
    <location>
        <begin position="2"/>
        <end position="143"/>
    </location>
</feature>
<evidence type="ECO:0000313" key="2">
    <source>
        <dbReference type="EMBL" id="SVC40390.1"/>
    </source>
</evidence>
<protein>
    <recommendedName>
        <fullName evidence="1">Extradiol ring-cleavage dioxygenase class III enzyme subunit B domain-containing protein</fullName>
    </recommendedName>
</protein>
<proteinExistence type="predicted"/>
<evidence type="ECO:0000259" key="1">
    <source>
        <dbReference type="Pfam" id="PF02900"/>
    </source>
</evidence>
<accession>A0A382LUU4</accession>
<dbReference type="GO" id="GO:0016702">
    <property type="term" value="F:oxidoreductase activity, acting on single donors with incorporation of molecular oxygen, incorporation of two atoms of oxygen"/>
    <property type="evidence" value="ECO:0007669"/>
    <property type="project" value="UniProtKB-ARBA"/>
</dbReference>
<gene>
    <name evidence="2" type="ORF">METZ01_LOCUS293244</name>
</gene>
<reference evidence="2" key="1">
    <citation type="submission" date="2018-05" db="EMBL/GenBank/DDBJ databases">
        <authorList>
            <person name="Lanie J.A."/>
            <person name="Ng W.-L."/>
            <person name="Kazmierczak K.M."/>
            <person name="Andrzejewski T.M."/>
            <person name="Davidsen T.M."/>
            <person name="Wayne K.J."/>
            <person name="Tettelin H."/>
            <person name="Glass J.I."/>
            <person name="Rusch D."/>
            <person name="Podicherti R."/>
            <person name="Tsui H.-C.T."/>
            <person name="Winkler M.E."/>
        </authorList>
    </citation>
    <scope>NUCLEOTIDE SEQUENCE</scope>
</reference>
<dbReference type="Gene3D" id="3.40.830.10">
    <property type="entry name" value="LigB-like"/>
    <property type="match status" value="1"/>
</dbReference>
<dbReference type="AlphaFoldDB" id="A0A382LUU4"/>
<name>A0A382LUU4_9ZZZZ</name>